<dbReference type="SUPFAM" id="SSF52540">
    <property type="entry name" value="P-loop containing nucleoside triphosphate hydrolases"/>
    <property type="match status" value="1"/>
</dbReference>
<comment type="similarity">
    <text evidence="4">Belongs to the SIMIBI class G3E GTPase family. ZNG1 subfamily.</text>
</comment>
<comment type="catalytic activity">
    <reaction evidence="6">
        <text>GTP + H2O = GDP + phosphate + H(+)</text>
        <dbReference type="Rhea" id="RHEA:19669"/>
        <dbReference type="ChEBI" id="CHEBI:15377"/>
        <dbReference type="ChEBI" id="CHEBI:15378"/>
        <dbReference type="ChEBI" id="CHEBI:37565"/>
        <dbReference type="ChEBI" id="CHEBI:43474"/>
        <dbReference type="ChEBI" id="CHEBI:58189"/>
    </reaction>
    <physiologicalReaction direction="left-to-right" evidence="6">
        <dbReference type="Rhea" id="RHEA:19670"/>
    </physiologicalReaction>
</comment>
<keyword evidence="3" id="KW-0143">Chaperone</keyword>
<dbReference type="Proteomes" id="UP000029736">
    <property type="component" value="Unassembled WGS sequence"/>
</dbReference>
<evidence type="ECO:0000256" key="5">
    <source>
        <dbReference type="ARBA" id="ARBA00045658"/>
    </source>
</evidence>
<evidence type="ECO:0000256" key="1">
    <source>
        <dbReference type="ARBA" id="ARBA00022741"/>
    </source>
</evidence>
<dbReference type="InterPro" id="IPR051316">
    <property type="entry name" value="Zinc-reg_GTPase_activator"/>
</dbReference>
<dbReference type="OrthoDB" id="9808822at2"/>
<evidence type="ECO:0000259" key="7">
    <source>
        <dbReference type="SMART" id="SM00833"/>
    </source>
</evidence>
<dbReference type="AlphaFoldDB" id="A0A098SB00"/>
<dbReference type="InterPro" id="IPR011629">
    <property type="entry name" value="CobW-like_C"/>
</dbReference>
<comment type="caution">
    <text evidence="8">The sequence shown here is derived from an EMBL/GenBank/DDBJ whole genome shotgun (WGS) entry which is preliminary data.</text>
</comment>
<organism evidence="8 9">
    <name type="scientific">Phaeodactylibacter xiamenensis</name>
    <dbReference type="NCBI Taxonomy" id="1524460"/>
    <lineage>
        <taxon>Bacteria</taxon>
        <taxon>Pseudomonadati</taxon>
        <taxon>Bacteroidota</taxon>
        <taxon>Saprospiria</taxon>
        <taxon>Saprospirales</taxon>
        <taxon>Haliscomenobacteraceae</taxon>
        <taxon>Phaeodactylibacter</taxon>
    </lineage>
</organism>
<dbReference type="GO" id="GO:0000166">
    <property type="term" value="F:nucleotide binding"/>
    <property type="evidence" value="ECO:0007669"/>
    <property type="project" value="UniProtKB-KW"/>
</dbReference>
<dbReference type="Gene3D" id="3.40.50.300">
    <property type="entry name" value="P-loop containing nucleotide triphosphate hydrolases"/>
    <property type="match status" value="1"/>
</dbReference>
<feature type="domain" description="CobW C-terminal" evidence="7">
    <location>
        <begin position="224"/>
        <end position="317"/>
    </location>
</feature>
<name>A0A098SB00_9BACT</name>
<evidence type="ECO:0000256" key="2">
    <source>
        <dbReference type="ARBA" id="ARBA00022801"/>
    </source>
</evidence>
<dbReference type="Pfam" id="PF02492">
    <property type="entry name" value="cobW"/>
    <property type="match status" value="1"/>
</dbReference>
<dbReference type="PANTHER" id="PTHR13748">
    <property type="entry name" value="COBW-RELATED"/>
    <property type="match status" value="1"/>
</dbReference>
<dbReference type="Gene3D" id="3.30.1220.10">
    <property type="entry name" value="CobW-like, C-terminal domain"/>
    <property type="match status" value="1"/>
</dbReference>
<dbReference type="GO" id="GO:0005737">
    <property type="term" value="C:cytoplasm"/>
    <property type="evidence" value="ECO:0007669"/>
    <property type="project" value="TreeGrafter"/>
</dbReference>
<dbReference type="STRING" id="1524460.IX84_10700"/>
<dbReference type="EMBL" id="JPOS01000020">
    <property type="protein sequence ID" value="KGE88267.1"/>
    <property type="molecule type" value="Genomic_DNA"/>
</dbReference>
<accession>A0A098SB00</accession>
<dbReference type="GO" id="GO:0016787">
    <property type="term" value="F:hydrolase activity"/>
    <property type="evidence" value="ECO:0007669"/>
    <property type="project" value="UniProtKB-KW"/>
</dbReference>
<dbReference type="SUPFAM" id="SSF90002">
    <property type="entry name" value="Hypothetical protein YjiA, C-terminal domain"/>
    <property type="match status" value="1"/>
</dbReference>
<dbReference type="RefSeq" id="WP_044219648.1">
    <property type="nucleotide sequence ID" value="NZ_JBKAGJ010000007.1"/>
</dbReference>
<dbReference type="PANTHER" id="PTHR13748:SF62">
    <property type="entry name" value="COBW DOMAIN-CONTAINING PROTEIN"/>
    <property type="match status" value="1"/>
</dbReference>
<sequence length="319" mass="34966">MKKIQVTILTGFLGAGKTTLLNALLQQLNGQNNVVIENEFGQVSIDGGLVRQYSSDVYEISNGCICCSLDDELFDVLTELVHEDPVPDHLFIEATGVADSGSLSGIFLRRDISQRYELAQVIGVVDATNVAQRLEEAEEVSRQITAADLLVLNKIQEATEEQIAEARDLLRQLNPFAPVVPSEDGRIPVSWLETRRSRMAFQLPESVAAAAKPKATSHLQQSDISSTTHTFDQPFDLNQLRHVLTVSLMLYAKQIYRIKGVVKSKEDGQSYLLQSTGKALQITPAAAPLSTDSPSTLVVIGKGLKKEAIERLLRQGVAR</sequence>
<dbReference type="CDD" id="cd03112">
    <property type="entry name" value="CobW-like"/>
    <property type="match status" value="1"/>
</dbReference>
<evidence type="ECO:0000313" key="9">
    <source>
        <dbReference type="Proteomes" id="UP000029736"/>
    </source>
</evidence>
<keyword evidence="1" id="KW-0547">Nucleotide-binding</keyword>
<keyword evidence="9" id="KW-1185">Reference proteome</keyword>
<evidence type="ECO:0000256" key="3">
    <source>
        <dbReference type="ARBA" id="ARBA00023186"/>
    </source>
</evidence>
<keyword evidence="2" id="KW-0378">Hydrolase</keyword>
<evidence type="ECO:0000256" key="6">
    <source>
        <dbReference type="ARBA" id="ARBA00049117"/>
    </source>
</evidence>
<dbReference type="InterPro" id="IPR003495">
    <property type="entry name" value="CobW/HypB/UreG_nucleotide-bd"/>
</dbReference>
<proteinExistence type="inferred from homology"/>
<gene>
    <name evidence="8" type="ORF">IX84_10700</name>
</gene>
<reference evidence="8 9" key="1">
    <citation type="journal article" date="2014" name="Int. J. Syst. Evol. Microbiol.">
        <title>Phaeodactylibacter xiamenensis gen. nov., sp. nov., a member of the family Saprospiraceae isolated from the marine alga Phaeodactylum tricornutum.</title>
        <authorList>
            <person name="Chen Z.Jr."/>
            <person name="Lei X."/>
            <person name="Lai Q."/>
            <person name="Li Y."/>
            <person name="Zhang B."/>
            <person name="Zhang J."/>
            <person name="Zhang H."/>
            <person name="Yang L."/>
            <person name="Zheng W."/>
            <person name="Tian Y."/>
            <person name="Yu Z."/>
            <person name="Xu H.Jr."/>
            <person name="Zheng T."/>
        </authorList>
    </citation>
    <scope>NUCLEOTIDE SEQUENCE [LARGE SCALE GENOMIC DNA]</scope>
    <source>
        <strain evidence="8 9">KD52</strain>
    </source>
</reference>
<dbReference type="SMART" id="SM00833">
    <property type="entry name" value="CobW_C"/>
    <property type="match status" value="1"/>
</dbReference>
<comment type="function">
    <text evidence="5">Zinc chaperone that directly transfers zinc cofactor to target proteins, thereby activating them. Zinc is transferred from the CXCC motif in the GTPase domain to the zinc binding site in target proteins in a process requiring GTP hydrolysis.</text>
</comment>
<dbReference type="InterPro" id="IPR027417">
    <property type="entry name" value="P-loop_NTPase"/>
</dbReference>
<evidence type="ECO:0000313" key="8">
    <source>
        <dbReference type="EMBL" id="KGE88267.1"/>
    </source>
</evidence>
<dbReference type="Pfam" id="PF07683">
    <property type="entry name" value="CobW_C"/>
    <property type="match status" value="1"/>
</dbReference>
<dbReference type="InterPro" id="IPR036627">
    <property type="entry name" value="CobW-likC_sf"/>
</dbReference>
<protein>
    <recommendedName>
        <fullName evidence="7">CobW C-terminal domain-containing protein</fullName>
    </recommendedName>
</protein>
<evidence type="ECO:0000256" key="4">
    <source>
        <dbReference type="ARBA" id="ARBA00034320"/>
    </source>
</evidence>